<keyword evidence="2" id="KW-1185">Reference proteome</keyword>
<organism evidence="1 2">
    <name type="scientific">Aspergillus vadensis (strain CBS 113365 / IMI 142717 / IBT 24658)</name>
    <dbReference type="NCBI Taxonomy" id="1448311"/>
    <lineage>
        <taxon>Eukaryota</taxon>
        <taxon>Fungi</taxon>
        <taxon>Dikarya</taxon>
        <taxon>Ascomycota</taxon>
        <taxon>Pezizomycotina</taxon>
        <taxon>Eurotiomycetes</taxon>
        <taxon>Eurotiomycetidae</taxon>
        <taxon>Eurotiales</taxon>
        <taxon>Aspergillaceae</taxon>
        <taxon>Aspergillus</taxon>
        <taxon>Aspergillus subgen. Circumdati</taxon>
    </lineage>
</organism>
<evidence type="ECO:0000313" key="1">
    <source>
        <dbReference type="EMBL" id="PYH67120.1"/>
    </source>
</evidence>
<reference evidence="1" key="1">
    <citation type="submission" date="2016-12" db="EMBL/GenBank/DDBJ databases">
        <title>The genomes of Aspergillus section Nigri reveals drivers in fungal speciation.</title>
        <authorList>
            <consortium name="DOE Joint Genome Institute"/>
            <person name="Vesth T.C."/>
            <person name="Nybo J."/>
            <person name="Theobald S."/>
            <person name="Brandl J."/>
            <person name="Frisvad J.C."/>
            <person name="Nielsen K.F."/>
            <person name="Lyhne E.K."/>
            <person name="Kogle M.E."/>
            <person name="Kuo A."/>
            <person name="Riley R."/>
            <person name="Clum A."/>
            <person name="Nolan M."/>
            <person name="Lipzen A."/>
            <person name="Salamov A."/>
            <person name="Henrissat B."/>
            <person name="Wiebenga A."/>
            <person name="De Vries R.P."/>
            <person name="Grigoriev I.V."/>
            <person name="Mortensen U.H."/>
            <person name="Andersen M.R."/>
            <person name="Baker S.E."/>
        </authorList>
    </citation>
    <scope>NUCLEOTIDE SEQUENCE [LARGE SCALE GENOMIC DNA]</scope>
    <source>
        <strain evidence="1">CBS 113365</strain>
    </source>
</reference>
<dbReference type="GeneID" id="37216064"/>
<accession>A0A319B9J4</accession>
<proteinExistence type="predicted"/>
<sequence length="91" mass="11054">MLSYPVDWLGMHFIVDHKYTLESVAVLPFLLPGVECTLDNLERCRQQIWEVIPQYMRAIDHADHWFRMFVWLRDEREPDTLRRLEVFFGTN</sequence>
<dbReference type="RefSeq" id="XP_025560914.1">
    <property type="nucleotide sequence ID" value="XM_025711472.1"/>
</dbReference>
<dbReference type="Proteomes" id="UP000248405">
    <property type="component" value="Unassembled WGS sequence"/>
</dbReference>
<protein>
    <submittedName>
        <fullName evidence="1">Uncharacterized protein</fullName>
    </submittedName>
</protein>
<dbReference type="EMBL" id="KZ821631">
    <property type="protein sequence ID" value="PYH67120.1"/>
    <property type="molecule type" value="Genomic_DNA"/>
</dbReference>
<evidence type="ECO:0000313" key="2">
    <source>
        <dbReference type="Proteomes" id="UP000248405"/>
    </source>
</evidence>
<dbReference type="AlphaFoldDB" id="A0A319B9J4"/>
<gene>
    <name evidence="1" type="ORF">BO88DRAFT_466417</name>
</gene>
<name>A0A319B9J4_ASPVC</name>